<evidence type="ECO:0000313" key="3">
    <source>
        <dbReference type="Proteomes" id="UP000008392"/>
    </source>
</evidence>
<dbReference type="Proteomes" id="UP000008392">
    <property type="component" value="Chromosome"/>
</dbReference>
<feature type="region of interest" description="Disordered" evidence="1">
    <location>
        <begin position="34"/>
        <end position="60"/>
    </location>
</feature>
<dbReference type="HOGENOM" id="CLU_2933403_0_0_4"/>
<dbReference type="AlphaFoldDB" id="G0AFZ2"/>
<reference evidence="2 3" key="5">
    <citation type="journal article" date="2011" name="ISME J.">
        <title>Dual transcriptional profiling of a bacterial/fungal confrontation: Collimonas fungivorans versus Aspergillus niger.</title>
        <authorList>
            <person name="Mela F."/>
            <person name="Fritsche K."/>
            <person name="de Boer W."/>
            <person name="van Veen J.A."/>
            <person name="de Graaff L.H."/>
            <person name="van den Berg M."/>
            <person name="Leveau J.H."/>
        </authorList>
    </citation>
    <scope>NUCLEOTIDE SEQUENCE [LARGE SCALE GENOMIC DNA]</scope>
    <source>
        <strain evidence="2 3">Ter331</strain>
    </source>
</reference>
<dbReference type="KEGG" id="cfu:CFU_3818"/>
<organism evidence="2 3">
    <name type="scientific">Collimonas fungivorans (strain Ter331)</name>
    <dbReference type="NCBI Taxonomy" id="1005048"/>
    <lineage>
        <taxon>Bacteria</taxon>
        <taxon>Pseudomonadati</taxon>
        <taxon>Pseudomonadota</taxon>
        <taxon>Betaproteobacteria</taxon>
        <taxon>Burkholderiales</taxon>
        <taxon>Oxalobacteraceae</taxon>
        <taxon>Collimonas</taxon>
    </lineage>
</organism>
<feature type="compositionally biased region" description="Low complexity" evidence="1">
    <location>
        <begin position="34"/>
        <end position="49"/>
    </location>
</feature>
<gene>
    <name evidence="2" type="ordered locus">CFU_3818</name>
</gene>
<reference evidence="2 3" key="3">
    <citation type="journal article" date="2008" name="FEMS Microbiol. Ecol.">
        <title>Identification and characterization of genes underlying chitinolysis in Collimonas fungivorans Ter331.</title>
        <authorList>
            <person name="Fritsche K."/>
            <person name="de Boer W."/>
            <person name="Gerards S."/>
            <person name="van den Berg M."/>
            <person name="van Veen J.A."/>
            <person name="Leveau J.H."/>
        </authorList>
    </citation>
    <scope>NUCLEOTIDE SEQUENCE [LARGE SCALE GENOMIC DNA]</scope>
    <source>
        <strain evidence="2 3">Ter331</strain>
    </source>
</reference>
<accession>G0AFZ2</accession>
<sequence>MRMVAVDLRSTLIWQHPHAEFKSNFNGNVKSNHNFKNNGNSNSLVVSNVMAPHQSPIHYP</sequence>
<name>G0AFZ2_COLFT</name>
<evidence type="ECO:0000313" key="2">
    <source>
        <dbReference type="EMBL" id="AEK63642.1"/>
    </source>
</evidence>
<dbReference type="EMBL" id="CP002745">
    <property type="protein sequence ID" value="AEK63642.1"/>
    <property type="molecule type" value="Genomic_DNA"/>
</dbReference>
<evidence type="ECO:0000256" key="1">
    <source>
        <dbReference type="SAM" id="MobiDB-lite"/>
    </source>
</evidence>
<proteinExistence type="predicted"/>
<reference evidence="2 3" key="2">
    <citation type="journal article" date="2006" name="J. Microbiol. Methods">
        <title>Genomic flank-sequencing of plasposon insertion sites for rapid identification of functional genes.</title>
        <authorList>
            <person name="Leveau J.H."/>
            <person name="Gerards S."/>
            <person name="Fritsche K."/>
            <person name="Zondag G."/>
            <person name="van Veen J.A."/>
        </authorList>
    </citation>
    <scope>NUCLEOTIDE SEQUENCE [LARGE SCALE GENOMIC DNA]</scope>
    <source>
        <strain evidence="2 3">Ter331</strain>
    </source>
</reference>
<reference evidence="2 3" key="1">
    <citation type="journal article" date="2004" name="Environ. Microbiol.">
        <title>Phylogeny-function analysis of (meta)genomic libraries: screening for expression of ribosomal RNA genes by large-insert library fluorescent in situ hybridization (LIL-FISH).</title>
        <authorList>
            <person name="Leveau J.H."/>
            <person name="Gerards S."/>
            <person name="de Boer W."/>
            <person name="van Veen J.A."/>
        </authorList>
    </citation>
    <scope>NUCLEOTIDE SEQUENCE [LARGE SCALE GENOMIC DNA]</scope>
    <source>
        <strain evidence="2 3">Ter331</strain>
    </source>
</reference>
<protein>
    <submittedName>
        <fullName evidence="2">Uncharacterized protein</fullName>
    </submittedName>
</protein>
<reference evidence="3" key="6">
    <citation type="submission" date="2011-05" db="EMBL/GenBank/DDBJ databases">
        <title>Complete sequence of Collimonas fungivorans Ter331.</title>
        <authorList>
            <person name="Leveau J.H."/>
        </authorList>
    </citation>
    <scope>NUCLEOTIDE SEQUENCE [LARGE SCALE GENOMIC DNA]</scope>
    <source>
        <strain evidence="3">Ter331</strain>
    </source>
</reference>
<keyword evidence="3" id="KW-1185">Reference proteome</keyword>
<reference evidence="2 3" key="4">
    <citation type="journal article" date="2010" name="Environ. Microbiol.">
        <title>The bacterial genus Collimonas: mycophagy, weathering and other adaptive solutions to life in oligotrophic soil environments.</title>
        <authorList>
            <person name="Leveau J.H."/>
            <person name="Uroz S."/>
            <person name="de Boer W."/>
        </authorList>
    </citation>
    <scope>NUCLEOTIDE SEQUENCE [LARGE SCALE GENOMIC DNA]</scope>
    <source>
        <strain evidence="2 3">Ter331</strain>
    </source>
</reference>
<dbReference type="STRING" id="1005048.CFU_3818"/>